<dbReference type="PIRSF" id="PIRSF000018">
    <property type="entry name" value="Mb_ADH_cyt_c"/>
    <property type="match status" value="1"/>
</dbReference>
<dbReference type="GO" id="GO:0005506">
    <property type="term" value="F:iron ion binding"/>
    <property type="evidence" value="ECO:0007669"/>
    <property type="project" value="InterPro"/>
</dbReference>
<evidence type="ECO:0000256" key="7">
    <source>
        <dbReference type="ARBA" id="ARBA00023004"/>
    </source>
</evidence>
<dbReference type="PROSITE" id="PS51318">
    <property type="entry name" value="TAT"/>
    <property type="match status" value="1"/>
</dbReference>
<feature type="binding site" description="axial binding residue" evidence="10">
    <location>
        <position position="208"/>
    </location>
    <ligand>
        <name>heme c</name>
        <dbReference type="ChEBI" id="CHEBI:61717"/>
        <label>2</label>
    </ligand>
    <ligandPart>
        <name>Fe</name>
        <dbReference type="ChEBI" id="CHEBI:18248"/>
    </ligandPart>
</feature>
<feature type="domain" description="Cytochrome c" evidence="11">
    <location>
        <begin position="327"/>
        <end position="414"/>
    </location>
</feature>
<comment type="caution">
    <text evidence="12">The sequence shown here is derived from an EMBL/GenBank/DDBJ whole genome shotgun (WGS) entry which is preliminary data.</text>
</comment>
<feature type="binding site" description="covalent" evidence="9">
    <location>
        <position position="340"/>
    </location>
    <ligand>
        <name>heme c</name>
        <dbReference type="ChEBI" id="CHEBI:61717"/>
        <label>3</label>
    </ligand>
</feature>
<keyword evidence="6" id="KW-0677">Repeat</keyword>
<dbReference type="PROSITE" id="PS51007">
    <property type="entry name" value="CYTC"/>
    <property type="match status" value="3"/>
</dbReference>
<comment type="cofactor">
    <cofactor evidence="9">
        <name>heme c</name>
        <dbReference type="ChEBI" id="CHEBI:61717"/>
    </cofactor>
    <text evidence="9">Binds 3 heme c groups covalently per subunit.</text>
</comment>
<evidence type="ECO:0000313" key="12">
    <source>
        <dbReference type="EMBL" id="RAK58490.1"/>
    </source>
</evidence>
<dbReference type="InterPro" id="IPR006311">
    <property type="entry name" value="TAT_signal"/>
</dbReference>
<keyword evidence="4 10" id="KW-0479">Metal-binding</keyword>
<dbReference type="Pfam" id="PF00034">
    <property type="entry name" value="Cytochrom_C"/>
    <property type="match status" value="2"/>
</dbReference>
<dbReference type="EMBL" id="QFYP01000001">
    <property type="protein sequence ID" value="RAK58490.1"/>
    <property type="molecule type" value="Genomic_DNA"/>
</dbReference>
<dbReference type="Proteomes" id="UP000249842">
    <property type="component" value="Unassembled WGS sequence"/>
</dbReference>
<evidence type="ECO:0000256" key="6">
    <source>
        <dbReference type="ARBA" id="ARBA00022737"/>
    </source>
</evidence>
<feature type="binding site" description="axial binding residue" evidence="10">
    <location>
        <position position="62"/>
    </location>
    <ligand>
        <name>heme c</name>
        <dbReference type="ChEBI" id="CHEBI:61717"/>
        <label>1</label>
    </ligand>
    <ligandPart>
        <name>Fe</name>
        <dbReference type="ChEBI" id="CHEBI:18248"/>
    </ligandPart>
</feature>
<dbReference type="InterPro" id="IPR014353">
    <property type="entry name" value="Membr-bd_ADH_cyt_c"/>
</dbReference>
<evidence type="ECO:0000256" key="10">
    <source>
        <dbReference type="PIRSR" id="PIRSR000018-51"/>
    </source>
</evidence>
<evidence type="ECO:0000256" key="3">
    <source>
        <dbReference type="ARBA" id="ARBA00022617"/>
    </source>
</evidence>
<dbReference type="InterPro" id="IPR009056">
    <property type="entry name" value="Cyt_c-like_dom"/>
</dbReference>
<evidence type="ECO:0000256" key="4">
    <source>
        <dbReference type="ARBA" id="ARBA00022723"/>
    </source>
</evidence>
<keyword evidence="5" id="KW-0732">Signal</keyword>
<sequence>MTRARRAWSALAALVVLGLAVAGAILTWPAPAVPAVQVPPATPALIAQGAYVATAADCVACHTKAGGTPYAGGRAFRLPFGTIYSPNITPDRDTGLGLWTDAEFLRAVHKGVDRDGEQLYPAFPYTSYARMSDADALALKAYLFSLRPVRSLAPENDLAFPFNQRPLMRFWKILFMPRRGFEPRADRPPEWNRGAYLVTALGHCGECHTPRNLAYGLKSGEALSGETIQGWTAWNITPDPQHGIGAWTEADIAAYLRYGYATGRGAANGPMKEAIDASLSKLSPADLHAMAVYLKTVPAKTRGPALELNPVSLSASTYLGPPVGEPGAKGQGRRIFEGACASCHAWNGQGQQTEIAALRGLASVNDPKAVNVVQTVLRGSSVTAPQGHAFMPAFAAAYSDAEIAAVSNYVVQHFGGRAGEVTPGDVAKARRQ</sequence>
<feature type="binding site" description="covalent" evidence="9">
    <location>
        <position position="207"/>
    </location>
    <ligand>
        <name>heme c</name>
        <dbReference type="ChEBI" id="CHEBI:61717"/>
        <label>2</label>
    </ligand>
</feature>
<comment type="subcellular location">
    <subcellularLocation>
        <location evidence="1">Cell membrane</location>
    </subcellularLocation>
</comment>
<dbReference type="GO" id="GO:0016614">
    <property type="term" value="F:oxidoreductase activity, acting on CH-OH group of donors"/>
    <property type="evidence" value="ECO:0007669"/>
    <property type="project" value="InterPro"/>
</dbReference>
<dbReference type="PANTHER" id="PTHR35008">
    <property type="entry name" value="BLL4482 PROTEIN-RELATED"/>
    <property type="match status" value="1"/>
</dbReference>
<dbReference type="AlphaFoldDB" id="A0A328AU21"/>
<feature type="binding site" description="covalent" evidence="9">
    <location>
        <position position="343"/>
    </location>
    <ligand>
        <name>heme c</name>
        <dbReference type="ChEBI" id="CHEBI:61717"/>
        <label>3</label>
    </ligand>
</feature>
<keyword evidence="13" id="KW-1185">Reference proteome</keyword>
<organism evidence="12 13">
    <name type="scientific">Phenylobacterium hankyongense</name>
    <dbReference type="NCBI Taxonomy" id="1813876"/>
    <lineage>
        <taxon>Bacteria</taxon>
        <taxon>Pseudomonadati</taxon>
        <taxon>Pseudomonadota</taxon>
        <taxon>Alphaproteobacteria</taxon>
        <taxon>Caulobacterales</taxon>
        <taxon>Caulobacteraceae</taxon>
        <taxon>Phenylobacterium</taxon>
    </lineage>
</organism>
<dbReference type="OrthoDB" id="9811281at2"/>
<dbReference type="Gene3D" id="1.10.760.10">
    <property type="entry name" value="Cytochrome c-like domain"/>
    <property type="match status" value="2"/>
</dbReference>
<evidence type="ECO:0000313" key="13">
    <source>
        <dbReference type="Proteomes" id="UP000249842"/>
    </source>
</evidence>
<feature type="domain" description="Cytochrome c" evidence="11">
    <location>
        <begin position="44"/>
        <end position="147"/>
    </location>
</feature>
<dbReference type="InterPro" id="IPR036909">
    <property type="entry name" value="Cyt_c-like_dom_sf"/>
</dbReference>
<evidence type="ECO:0000256" key="5">
    <source>
        <dbReference type="ARBA" id="ARBA00022729"/>
    </source>
</evidence>
<feature type="binding site" description="covalent" evidence="9">
    <location>
        <position position="58"/>
    </location>
    <ligand>
        <name>heme c</name>
        <dbReference type="ChEBI" id="CHEBI:61717"/>
        <label>1</label>
    </ligand>
</feature>
<keyword evidence="2" id="KW-1003">Cell membrane</keyword>
<feature type="binding site" description="covalent" evidence="9">
    <location>
        <position position="61"/>
    </location>
    <ligand>
        <name>heme c</name>
        <dbReference type="ChEBI" id="CHEBI:61717"/>
        <label>1</label>
    </ligand>
</feature>
<feature type="domain" description="Cytochrome c" evidence="11">
    <location>
        <begin position="189"/>
        <end position="298"/>
    </location>
</feature>
<dbReference type="SUPFAM" id="SSF46626">
    <property type="entry name" value="Cytochrome c"/>
    <property type="match status" value="3"/>
</dbReference>
<evidence type="ECO:0000256" key="1">
    <source>
        <dbReference type="ARBA" id="ARBA00004236"/>
    </source>
</evidence>
<keyword evidence="8" id="KW-0472">Membrane</keyword>
<dbReference type="RefSeq" id="WP_111455768.1">
    <property type="nucleotide sequence ID" value="NZ_QFYP01000001.1"/>
</dbReference>
<gene>
    <name evidence="12" type="ORF">DJ021_01090</name>
</gene>
<name>A0A328AU21_9CAUL</name>
<feature type="binding site" description="covalent" evidence="9">
    <location>
        <position position="204"/>
    </location>
    <ligand>
        <name>heme c</name>
        <dbReference type="ChEBI" id="CHEBI:61717"/>
        <label>2</label>
    </ligand>
</feature>
<keyword evidence="3 9" id="KW-0349">Heme</keyword>
<evidence type="ECO:0000259" key="11">
    <source>
        <dbReference type="PROSITE" id="PS51007"/>
    </source>
</evidence>
<reference evidence="13" key="1">
    <citation type="submission" date="2018-05" db="EMBL/GenBank/DDBJ databases">
        <authorList>
            <person name="Li X."/>
        </authorList>
    </citation>
    <scope>NUCLEOTIDE SEQUENCE [LARGE SCALE GENOMIC DNA]</scope>
    <source>
        <strain evidence="13">HKS-05</strain>
    </source>
</reference>
<accession>A0A328AU21</accession>
<dbReference type="GO" id="GO:0005886">
    <property type="term" value="C:plasma membrane"/>
    <property type="evidence" value="ECO:0007669"/>
    <property type="project" value="UniProtKB-SubCell"/>
</dbReference>
<evidence type="ECO:0000256" key="8">
    <source>
        <dbReference type="ARBA" id="ARBA00023136"/>
    </source>
</evidence>
<dbReference type="PANTHER" id="PTHR35008:SF8">
    <property type="entry name" value="ALCOHOL DEHYDROGENASE CYTOCHROME C SUBUNIT"/>
    <property type="match status" value="1"/>
</dbReference>
<dbReference type="InterPro" id="IPR051459">
    <property type="entry name" value="Cytochrome_c-type_DH"/>
</dbReference>
<protein>
    <submittedName>
        <fullName evidence="12">Cytochrome c</fullName>
    </submittedName>
</protein>
<proteinExistence type="predicted"/>
<dbReference type="GO" id="GO:0020037">
    <property type="term" value="F:heme binding"/>
    <property type="evidence" value="ECO:0007669"/>
    <property type="project" value="InterPro"/>
</dbReference>
<feature type="binding site" description="axial binding residue" evidence="10">
    <location>
        <position position="344"/>
    </location>
    <ligand>
        <name>heme c</name>
        <dbReference type="ChEBI" id="CHEBI:61717"/>
        <label>3</label>
    </ligand>
    <ligandPart>
        <name>Fe</name>
        <dbReference type="ChEBI" id="CHEBI:18248"/>
    </ligandPart>
</feature>
<evidence type="ECO:0000256" key="9">
    <source>
        <dbReference type="PIRSR" id="PIRSR000018-50"/>
    </source>
</evidence>
<evidence type="ECO:0000256" key="2">
    <source>
        <dbReference type="ARBA" id="ARBA00022475"/>
    </source>
</evidence>
<keyword evidence="7 10" id="KW-0408">Iron</keyword>
<dbReference type="GO" id="GO:0009055">
    <property type="term" value="F:electron transfer activity"/>
    <property type="evidence" value="ECO:0007669"/>
    <property type="project" value="InterPro"/>
</dbReference>